<dbReference type="EMBL" id="KQ483696">
    <property type="protein sequence ID" value="KYP42858.1"/>
    <property type="molecule type" value="Genomic_DNA"/>
</dbReference>
<dbReference type="PANTHER" id="PTHR36351">
    <property type="entry name" value="EMBRYO SAC DEVELOPMENT ARREST 12"/>
    <property type="match status" value="1"/>
</dbReference>
<dbReference type="Gramene" id="C.cajan_38423.t">
    <property type="protein sequence ID" value="C.cajan_38423.t.cds1"/>
    <property type="gene ID" value="C.cajan_38423"/>
</dbReference>
<proteinExistence type="predicted"/>
<evidence type="ECO:0000313" key="1">
    <source>
        <dbReference type="EMBL" id="KYP42858.1"/>
    </source>
</evidence>
<accession>A0A151RJZ0</accession>
<dbReference type="PANTHER" id="PTHR36351:SF1">
    <property type="entry name" value="EMBRYO SAC DEVELOPMENT ARREST 12"/>
    <property type="match status" value="1"/>
</dbReference>
<reference evidence="1" key="1">
    <citation type="journal article" date="2012" name="Nat. Biotechnol.">
        <title>Draft genome sequence of pigeonpea (Cajanus cajan), an orphan legume crop of resource-poor farmers.</title>
        <authorList>
            <person name="Varshney R.K."/>
            <person name="Chen W."/>
            <person name="Li Y."/>
            <person name="Bharti A.K."/>
            <person name="Saxena R.K."/>
            <person name="Schlueter J.A."/>
            <person name="Donoghue M.T."/>
            <person name="Azam S."/>
            <person name="Fan G."/>
            <person name="Whaley A.M."/>
            <person name="Farmer A.D."/>
            <person name="Sheridan J."/>
            <person name="Iwata A."/>
            <person name="Tuteja R."/>
            <person name="Penmetsa R.V."/>
            <person name="Wu W."/>
            <person name="Upadhyaya H.D."/>
            <person name="Yang S.P."/>
            <person name="Shah T."/>
            <person name="Saxena K.B."/>
            <person name="Michael T."/>
            <person name="McCombie W.R."/>
            <person name="Yang B."/>
            <person name="Zhang G."/>
            <person name="Yang H."/>
            <person name="Wang J."/>
            <person name="Spillane C."/>
            <person name="Cook D.R."/>
            <person name="May G.D."/>
            <person name="Xu X."/>
            <person name="Jackson S.A."/>
        </authorList>
    </citation>
    <scope>NUCLEOTIDE SEQUENCE [LARGE SCALE GENOMIC DNA]</scope>
</reference>
<organism evidence="1 2">
    <name type="scientific">Cajanus cajan</name>
    <name type="common">Pigeon pea</name>
    <name type="synonym">Cajanus indicus</name>
    <dbReference type="NCBI Taxonomy" id="3821"/>
    <lineage>
        <taxon>Eukaryota</taxon>
        <taxon>Viridiplantae</taxon>
        <taxon>Streptophyta</taxon>
        <taxon>Embryophyta</taxon>
        <taxon>Tracheophyta</taxon>
        <taxon>Spermatophyta</taxon>
        <taxon>Magnoliopsida</taxon>
        <taxon>eudicotyledons</taxon>
        <taxon>Gunneridae</taxon>
        <taxon>Pentapetalae</taxon>
        <taxon>rosids</taxon>
        <taxon>fabids</taxon>
        <taxon>Fabales</taxon>
        <taxon>Fabaceae</taxon>
        <taxon>Papilionoideae</taxon>
        <taxon>50 kb inversion clade</taxon>
        <taxon>NPAAA clade</taxon>
        <taxon>indigoferoid/millettioid clade</taxon>
        <taxon>Phaseoleae</taxon>
        <taxon>Cajanus</taxon>
    </lineage>
</organism>
<dbReference type="PROSITE" id="PS51257">
    <property type="entry name" value="PROKAR_LIPOPROTEIN"/>
    <property type="match status" value="1"/>
</dbReference>
<sequence>MERESFLMNMSVGREAATAAAAAAAACDVCLKAKTSGVDDGFHLCVHDAVTVGFRSPAGPISRPARNSGENGP</sequence>
<protein>
    <submittedName>
        <fullName evidence="1">Uncharacterized protein</fullName>
    </submittedName>
</protein>
<gene>
    <name evidence="1" type="ORF">KK1_035705</name>
</gene>
<evidence type="ECO:0000313" key="2">
    <source>
        <dbReference type="Proteomes" id="UP000075243"/>
    </source>
</evidence>
<name>A0A151RJZ0_CAJCA</name>
<dbReference type="Proteomes" id="UP000075243">
    <property type="component" value="Unassembled WGS sequence"/>
</dbReference>
<keyword evidence="2" id="KW-1185">Reference proteome</keyword>
<dbReference type="AlphaFoldDB" id="A0A151RJZ0"/>